<feature type="region of interest" description="Disordered" evidence="1">
    <location>
        <begin position="1"/>
        <end position="36"/>
    </location>
</feature>
<comment type="caution">
    <text evidence="2">The sequence shown here is derived from an EMBL/GenBank/DDBJ whole genome shotgun (WGS) entry which is preliminary data.</text>
</comment>
<organism evidence="2 3">
    <name type="scientific">Bradyrhizobium hipponense</name>
    <dbReference type="NCBI Taxonomy" id="2605638"/>
    <lineage>
        <taxon>Bacteria</taxon>
        <taxon>Pseudomonadati</taxon>
        <taxon>Pseudomonadota</taxon>
        <taxon>Alphaproteobacteria</taxon>
        <taxon>Hyphomicrobiales</taxon>
        <taxon>Nitrobacteraceae</taxon>
        <taxon>Bradyrhizobium</taxon>
    </lineage>
</organism>
<name>A0A5S4YDD9_9BRAD</name>
<keyword evidence="3" id="KW-1185">Reference proteome</keyword>
<gene>
    <name evidence="2" type="ORF">FXV83_34945</name>
</gene>
<accession>A0A5S4YDD9</accession>
<dbReference type="RefSeq" id="WP_148744100.1">
    <property type="nucleotide sequence ID" value="NZ_VSTH01000146.1"/>
</dbReference>
<dbReference type="Proteomes" id="UP000324797">
    <property type="component" value="Unassembled WGS sequence"/>
</dbReference>
<feature type="compositionally biased region" description="Polar residues" evidence="1">
    <location>
        <begin position="1"/>
        <end position="11"/>
    </location>
</feature>
<reference evidence="2 3" key="1">
    <citation type="submission" date="2019-08" db="EMBL/GenBank/DDBJ databases">
        <title>Bradyrhizobium hipponensis sp. nov., a rhizobium isolated from a Lupinus angustifolius root nodule in Tunisia.</title>
        <authorList>
            <person name="Off K."/>
            <person name="Rejili M."/>
            <person name="Mars M."/>
            <person name="Brachmann A."/>
            <person name="Marin M."/>
        </authorList>
    </citation>
    <scope>NUCLEOTIDE SEQUENCE [LARGE SCALE GENOMIC DNA]</scope>
    <source>
        <strain evidence="3">aSej3</strain>
    </source>
</reference>
<evidence type="ECO:0000313" key="3">
    <source>
        <dbReference type="Proteomes" id="UP000324797"/>
    </source>
</evidence>
<evidence type="ECO:0000256" key="1">
    <source>
        <dbReference type="SAM" id="MobiDB-lite"/>
    </source>
</evidence>
<sequence>MGIPFDQQQLRNDPPWVVHHDLPTKKRRGRPPNHPALEDFTLEQIDRIYPSLCRRLKADQAAQERTADHVATSECAYRLLAFWARERLLNIDWTTLRNKHTLWKRGYLHREEYCTDSEDFDAEIERQFPRPPNRAP</sequence>
<protein>
    <submittedName>
        <fullName evidence="2">Uncharacterized protein</fullName>
    </submittedName>
</protein>
<dbReference type="AlphaFoldDB" id="A0A5S4YDD9"/>
<proteinExistence type="predicted"/>
<evidence type="ECO:0000313" key="2">
    <source>
        <dbReference type="EMBL" id="TYO62038.1"/>
    </source>
</evidence>
<dbReference type="EMBL" id="VSTH01000146">
    <property type="protein sequence ID" value="TYO62038.1"/>
    <property type="molecule type" value="Genomic_DNA"/>
</dbReference>